<protein>
    <submittedName>
        <fullName evidence="9">Uncharacterized protein</fullName>
    </submittedName>
</protein>
<dbReference type="SUPFAM" id="SSF50156">
    <property type="entry name" value="PDZ domain-like"/>
    <property type="match status" value="2"/>
</dbReference>
<dbReference type="GO" id="GO:0046872">
    <property type="term" value="F:metal ion binding"/>
    <property type="evidence" value="ECO:0007669"/>
    <property type="project" value="UniProtKB-KW"/>
</dbReference>
<evidence type="ECO:0000256" key="6">
    <source>
        <dbReference type="SAM" id="MobiDB-lite"/>
    </source>
</evidence>
<feature type="compositionally biased region" description="Polar residues" evidence="6">
    <location>
        <begin position="278"/>
        <end position="287"/>
    </location>
</feature>
<dbReference type="InterPro" id="IPR001478">
    <property type="entry name" value="PDZ"/>
</dbReference>
<dbReference type="Gene3D" id="2.30.42.10">
    <property type="match status" value="2"/>
</dbReference>
<name>L1LC12_THEEQ</name>
<dbReference type="STRING" id="1537102.L1LC12"/>
<comment type="subcellular location">
    <subcellularLocation>
        <location evidence="1">Golgi apparatus membrane</location>
    </subcellularLocation>
</comment>
<accession>L1LC12</accession>
<dbReference type="GO" id="GO:0000139">
    <property type="term" value="C:Golgi membrane"/>
    <property type="evidence" value="ECO:0007669"/>
    <property type="project" value="UniProtKB-SubCell"/>
</dbReference>
<sequence>MGANSSKGTATGGLRVHRVYPNGPGELAGIELFFDYILEADGNVYNDDSDDTLRLFTSYIASQENKEVTLTIYNARKKSIRSVTMIPQKWEGVGLLGLTVKFSEFTSMDEGVHVVNVYDGSPASKAGLMPVTDYLLGTNLQLFLDLDCVRIHVANHVDEDVTLMVYNSITETVRKTVIRPTENWGGPGTLGCDLAKGYIHRIPYVKSIWSVPSIDEGVEEPVETIDLSVAPPPEITPLANPALTLTQSTSVEEPYLPPSMVDFQLNQTAEDNEEIPMSPSTQLSKNYQEIDFTECDKSSSSGRSDDDDVKKDTL</sequence>
<dbReference type="AlphaFoldDB" id="L1LC12"/>
<keyword evidence="5" id="KW-0862">Zinc</keyword>
<feature type="binding site" evidence="5">
    <location>
        <position position="17"/>
    </location>
    <ligand>
        <name>Zn(2+)</name>
        <dbReference type="ChEBI" id="CHEBI:29105"/>
    </ligand>
</feature>
<dbReference type="InterPro" id="IPR007583">
    <property type="entry name" value="GRASP55_65"/>
</dbReference>
<dbReference type="Proteomes" id="UP000031512">
    <property type="component" value="Unassembled WGS sequence"/>
</dbReference>
<dbReference type="GO" id="GO:0007030">
    <property type="term" value="P:Golgi organization"/>
    <property type="evidence" value="ECO:0007669"/>
    <property type="project" value="TreeGrafter"/>
</dbReference>
<evidence type="ECO:0000259" key="7">
    <source>
        <dbReference type="PROSITE" id="PS50106"/>
    </source>
</evidence>
<feature type="domain" description="PDZ GRASP-type" evidence="8">
    <location>
        <begin position="12"/>
        <end position="105"/>
    </location>
</feature>
<feature type="domain" description="PDZ" evidence="7">
    <location>
        <begin position="82"/>
        <end position="139"/>
    </location>
</feature>
<dbReference type="OrthoDB" id="3318at2759"/>
<dbReference type="PANTHER" id="PTHR12893:SF0">
    <property type="entry name" value="GRASP65"/>
    <property type="match status" value="1"/>
</dbReference>
<keyword evidence="5" id="KW-0479">Metal-binding</keyword>
<evidence type="ECO:0000256" key="2">
    <source>
        <dbReference type="ARBA" id="ARBA00022737"/>
    </source>
</evidence>
<keyword evidence="3" id="KW-0333">Golgi apparatus</keyword>
<dbReference type="EMBL" id="ACOU01000004">
    <property type="protein sequence ID" value="EKX72987.1"/>
    <property type="molecule type" value="Genomic_DNA"/>
</dbReference>
<comment type="caution">
    <text evidence="9">The sequence shown here is derived from an EMBL/GenBank/DDBJ whole genome shotgun (WGS) entry which is preliminary data.</text>
</comment>
<dbReference type="PANTHER" id="PTHR12893">
    <property type="entry name" value="GOLGI REASSEMBLY STACKING PROTEIN GRASP"/>
    <property type="match status" value="1"/>
</dbReference>
<keyword evidence="2" id="KW-0677">Repeat</keyword>
<dbReference type="eggNOG" id="KOG3834">
    <property type="taxonomic scope" value="Eukaryota"/>
</dbReference>
<gene>
    <name evidence="9" type="ORF">BEWA_015480</name>
</gene>
<dbReference type="PROSITE" id="PS50106">
    <property type="entry name" value="PDZ"/>
    <property type="match status" value="1"/>
</dbReference>
<dbReference type="GeneID" id="15802651"/>
<dbReference type="VEuPathDB" id="PiroplasmaDB:BEWA_015480"/>
<dbReference type="InterPro" id="IPR024958">
    <property type="entry name" value="GRASP_PDZ"/>
</dbReference>
<proteinExistence type="predicted"/>
<feature type="domain" description="PDZ GRASP-type" evidence="8">
    <location>
        <begin position="110"/>
        <end position="199"/>
    </location>
</feature>
<reference evidence="9 10" key="1">
    <citation type="journal article" date="2012" name="BMC Genomics">
        <title>Comparative genomic analysis and phylogenetic position of Theileria equi.</title>
        <authorList>
            <person name="Kappmeyer L.S."/>
            <person name="Thiagarajan M."/>
            <person name="Herndon D.R."/>
            <person name="Ramsay J.D."/>
            <person name="Caler E."/>
            <person name="Djikeng A."/>
            <person name="Gillespie J.J."/>
            <person name="Lau A.O."/>
            <person name="Roalson E.H."/>
            <person name="Silva J.C."/>
            <person name="Silva M.G."/>
            <person name="Suarez C.E."/>
            <person name="Ueti M.W."/>
            <person name="Nene V.M."/>
            <person name="Mealey R.H."/>
            <person name="Knowles D.P."/>
            <person name="Brayton K.A."/>
        </authorList>
    </citation>
    <scope>NUCLEOTIDE SEQUENCE [LARGE SCALE GENOMIC DNA]</scope>
    <source>
        <strain evidence="9 10">WA</strain>
    </source>
</reference>
<dbReference type="Pfam" id="PF04495">
    <property type="entry name" value="GRASP55_65"/>
    <property type="match status" value="1"/>
</dbReference>
<evidence type="ECO:0000313" key="9">
    <source>
        <dbReference type="EMBL" id="EKX72987.1"/>
    </source>
</evidence>
<dbReference type="RefSeq" id="XP_004832439.1">
    <property type="nucleotide sequence ID" value="XM_004832382.1"/>
</dbReference>
<dbReference type="KEGG" id="beq:BEWA_015480"/>
<organism evidence="9 10">
    <name type="scientific">Theileria equi strain WA</name>
    <dbReference type="NCBI Taxonomy" id="1537102"/>
    <lineage>
        <taxon>Eukaryota</taxon>
        <taxon>Sar</taxon>
        <taxon>Alveolata</taxon>
        <taxon>Apicomplexa</taxon>
        <taxon>Aconoidasida</taxon>
        <taxon>Piroplasmida</taxon>
        <taxon>Theileriidae</taxon>
        <taxon>Theileria</taxon>
    </lineage>
</organism>
<evidence type="ECO:0000313" key="10">
    <source>
        <dbReference type="Proteomes" id="UP000031512"/>
    </source>
</evidence>
<keyword evidence="4" id="KW-0472">Membrane</keyword>
<evidence type="ECO:0000256" key="1">
    <source>
        <dbReference type="ARBA" id="ARBA00004394"/>
    </source>
</evidence>
<evidence type="ECO:0000259" key="8">
    <source>
        <dbReference type="PROSITE" id="PS51865"/>
    </source>
</evidence>
<evidence type="ECO:0000256" key="4">
    <source>
        <dbReference type="ARBA" id="ARBA00023136"/>
    </source>
</evidence>
<feature type="region of interest" description="Disordered" evidence="6">
    <location>
        <begin position="271"/>
        <end position="314"/>
    </location>
</feature>
<evidence type="ECO:0000256" key="3">
    <source>
        <dbReference type="ARBA" id="ARBA00023034"/>
    </source>
</evidence>
<dbReference type="InterPro" id="IPR036034">
    <property type="entry name" value="PDZ_sf"/>
</dbReference>
<keyword evidence="10" id="KW-1185">Reference proteome</keyword>
<dbReference type="PROSITE" id="PS51865">
    <property type="entry name" value="PDZ_GRASP"/>
    <property type="match status" value="2"/>
</dbReference>
<evidence type="ECO:0000256" key="5">
    <source>
        <dbReference type="PIRSR" id="PIRSR607583-1"/>
    </source>
</evidence>